<dbReference type="EMBL" id="JASBWT010000009">
    <property type="protein sequence ID" value="KAJ9101697.1"/>
    <property type="molecule type" value="Genomic_DNA"/>
</dbReference>
<evidence type="ECO:0000313" key="1">
    <source>
        <dbReference type="EMBL" id="KAJ9101697.1"/>
    </source>
</evidence>
<protein>
    <submittedName>
        <fullName evidence="1">Uncharacterized protein</fullName>
    </submittedName>
</protein>
<name>A0ACC2VS24_9TREE</name>
<proteinExistence type="predicted"/>
<reference evidence="1" key="1">
    <citation type="submission" date="2023-04" db="EMBL/GenBank/DDBJ databases">
        <title>Draft Genome sequencing of Naganishia species isolated from polar environments using Oxford Nanopore Technology.</title>
        <authorList>
            <person name="Leo P."/>
            <person name="Venkateswaran K."/>
        </authorList>
    </citation>
    <scope>NUCLEOTIDE SEQUENCE</scope>
    <source>
        <strain evidence="1">MNA-CCFEE 5423</strain>
    </source>
</reference>
<organism evidence="1 2">
    <name type="scientific">Naganishia friedmannii</name>
    <dbReference type="NCBI Taxonomy" id="89922"/>
    <lineage>
        <taxon>Eukaryota</taxon>
        <taxon>Fungi</taxon>
        <taxon>Dikarya</taxon>
        <taxon>Basidiomycota</taxon>
        <taxon>Agaricomycotina</taxon>
        <taxon>Tremellomycetes</taxon>
        <taxon>Filobasidiales</taxon>
        <taxon>Filobasidiaceae</taxon>
        <taxon>Naganishia</taxon>
    </lineage>
</organism>
<keyword evidence="2" id="KW-1185">Reference proteome</keyword>
<evidence type="ECO:0000313" key="2">
    <source>
        <dbReference type="Proteomes" id="UP001227268"/>
    </source>
</evidence>
<dbReference type="Proteomes" id="UP001227268">
    <property type="component" value="Unassembled WGS sequence"/>
</dbReference>
<gene>
    <name evidence="1" type="ORF">QFC21_003035</name>
</gene>
<accession>A0ACC2VS24</accession>
<comment type="caution">
    <text evidence="1">The sequence shown here is derived from an EMBL/GenBank/DDBJ whole genome shotgun (WGS) entry which is preliminary data.</text>
</comment>
<sequence length="622" mass="69334">MCGILFSITGEPIQQDLSKNTWNRYQEAISARGPDSLQEISRNIHTPYTDTPPSHPLHLRFLSSVLALRGDHVCAQPLVETRKGGAEGNILCWNGQIFEGISVKLEENDTEVLFRTLNDRIAARRLEDPGTKGDVDDIVTNVFANIEGPYAFVYYDDQSQTIYFGRDVFGRRSLLMPITTPQSATTGFEDQPVAPEPNSSPPFILSSVRPGNVGMNVSSSATSTDGGRAMQEVDCRWIWALSLQDIISTSSGAKIPSLDRSVPTSPLPIVGPGYPLTEQVHIDRFVQSLSESVRLRVCNIPPPKVKGFLPLDEPIDLLNVAFENPRAIATAKLEHEKALDRAVKNRGKKANKRWKWQQQPTEELEHNPPASDIVANLDSTNPEPPIEDITSIYDVPDRITGRETIAELRKIHPEREWRFVEINVEYQDCQAAKPTVLDLMYPSDTEMDLSLALPLWFAARRTGSFQTALGGPLRPYTSAARVLMSGLGADELLGGYARHRRAFEMNSWQGAMDEMQMDLDRLPFRNLGRDDRIISSHGVETRFPYLSLSFADAIAQLHINAKCDLRYAEGVGDKSLIRIAAHQAGLMGAASKKKRAMQFGTRSARMEPEEVKQRGMGKMKIR</sequence>